<dbReference type="EMBL" id="OIVN01000888">
    <property type="protein sequence ID" value="SPC86945.1"/>
    <property type="molecule type" value="Genomic_DNA"/>
</dbReference>
<gene>
    <name evidence="1" type="ORF">FSB_LOCUS14827</name>
</gene>
<evidence type="ECO:0000313" key="1">
    <source>
        <dbReference type="EMBL" id="SPC86945.1"/>
    </source>
</evidence>
<accession>A0A2N9FIM2</accession>
<sequence length="294" mass="33450">MRLKKDEIGRAKGSEMLIVRWRSRKVLIRSLIRNGWTWNTIDGMGSSENSFSPKGYRNFGRQEESTNSVKDVLKFSFGSSVLLGGLTWRYEWTTRVIEGVRRVTWPDDVLVLQAVRPASYGGYFIASESSKARTRLEFVVFMRLKKDETGRAKGSEILIVSENSFSPKGYRNFGRQDESTNSVKDVSNFSFGSSVLLGGLIWRYERMTRVIEGAKRVTWRDGVLVFQAPRPASYGGDFCASESSKVRPFELWWRCSERRLVQKIPMKAPSLLAMYSTFDSGGYTGILTAAVEQY</sequence>
<proteinExistence type="predicted"/>
<organism evidence="1">
    <name type="scientific">Fagus sylvatica</name>
    <name type="common">Beechnut</name>
    <dbReference type="NCBI Taxonomy" id="28930"/>
    <lineage>
        <taxon>Eukaryota</taxon>
        <taxon>Viridiplantae</taxon>
        <taxon>Streptophyta</taxon>
        <taxon>Embryophyta</taxon>
        <taxon>Tracheophyta</taxon>
        <taxon>Spermatophyta</taxon>
        <taxon>Magnoliopsida</taxon>
        <taxon>eudicotyledons</taxon>
        <taxon>Gunneridae</taxon>
        <taxon>Pentapetalae</taxon>
        <taxon>rosids</taxon>
        <taxon>fabids</taxon>
        <taxon>Fagales</taxon>
        <taxon>Fagaceae</taxon>
        <taxon>Fagus</taxon>
    </lineage>
</organism>
<dbReference type="AlphaFoldDB" id="A0A2N9FIM2"/>
<reference evidence="1" key="1">
    <citation type="submission" date="2018-02" db="EMBL/GenBank/DDBJ databases">
        <authorList>
            <person name="Cohen D.B."/>
            <person name="Kent A.D."/>
        </authorList>
    </citation>
    <scope>NUCLEOTIDE SEQUENCE</scope>
</reference>
<name>A0A2N9FIM2_FAGSY</name>
<protein>
    <submittedName>
        <fullName evidence="1">Uncharacterized protein</fullName>
    </submittedName>
</protein>